<protein>
    <submittedName>
        <fullName evidence="1">Uncharacterized protein</fullName>
    </submittedName>
</protein>
<gene>
    <name evidence="1" type="ORF">EVA_12539</name>
</gene>
<proteinExistence type="predicted"/>
<comment type="caution">
    <text evidence="1">The sequence shown here is derived from an EMBL/GenBank/DDBJ whole genome shotgun (WGS) entry which is preliminary data.</text>
</comment>
<accession>J9GIK3</accession>
<dbReference type="AlphaFoldDB" id="J9GIK3"/>
<sequence length="92" mass="10453">MNKVVRKIAEEKFECDKCLIRKLCKFNQQSGGPKCRDKNSAIGIVQGIKATFDYLNALPWDEAMDAIVEYYKEEHEGDNQGGKADKQTQPEV</sequence>
<organism evidence="1">
    <name type="scientific">gut metagenome</name>
    <dbReference type="NCBI Taxonomy" id="749906"/>
    <lineage>
        <taxon>unclassified sequences</taxon>
        <taxon>metagenomes</taxon>
        <taxon>organismal metagenomes</taxon>
    </lineage>
</organism>
<name>J9GIK3_9ZZZZ</name>
<evidence type="ECO:0000313" key="1">
    <source>
        <dbReference type="EMBL" id="EJW99354.1"/>
    </source>
</evidence>
<dbReference type="EMBL" id="AMCI01003850">
    <property type="protein sequence ID" value="EJW99354.1"/>
    <property type="molecule type" value="Genomic_DNA"/>
</dbReference>
<reference evidence="1" key="1">
    <citation type="journal article" date="2012" name="PLoS ONE">
        <title>Gene sets for utilization of primary and secondary nutrition supplies in the distal gut of endangered iberian lynx.</title>
        <authorList>
            <person name="Alcaide M."/>
            <person name="Messina E."/>
            <person name="Richter M."/>
            <person name="Bargiela R."/>
            <person name="Peplies J."/>
            <person name="Huws S.A."/>
            <person name="Newbold C.J."/>
            <person name="Golyshin P.N."/>
            <person name="Simon M.A."/>
            <person name="Lopez G."/>
            <person name="Yakimov M.M."/>
            <person name="Ferrer M."/>
        </authorList>
    </citation>
    <scope>NUCLEOTIDE SEQUENCE</scope>
</reference>